<evidence type="ECO:0000256" key="1">
    <source>
        <dbReference type="ARBA" id="ARBA00004123"/>
    </source>
</evidence>
<evidence type="ECO:0000256" key="2">
    <source>
        <dbReference type="ARBA" id="ARBA00023242"/>
    </source>
</evidence>
<evidence type="ECO:0000313" key="3">
    <source>
        <dbReference type="EMBL" id="VUC24185.1"/>
    </source>
</evidence>
<name>A0ABY6TZR9_BIOOC</name>
<dbReference type="Pfam" id="PF11951">
    <property type="entry name" value="Fungal_trans_2"/>
    <property type="match status" value="1"/>
</dbReference>
<dbReference type="PANTHER" id="PTHR37534">
    <property type="entry name" value="TRANSCRIPTIONAL ACTIVATOR PROTEIN UGA3"/>
    <property type="match status" value="1"/>
</dbReference>
<keyword evidence="2" id="KW-0539">Nucleus</keyword>
<sequence length="229" mass="25489">MTSPSGSIRTTVTAARLDDEVSRIRESKFPVDDSALQDIHDRIRILQNRISETKIPPSHTSIPELRFGMLGNSALDAHNFKLSGQVYPGNTQFEAICTAEIFRLALHIYVARIIYDPLTTGNSASEIRAWVTEALELLPKVSDTIGPGIFLGWALVVIGSEVDNISERNFIKQRLQSLELLAFNQGATAIRVLEEVWGRKDSVKRGDAVGKKTRWQEVMLNMAVDIALM</sequence>
<dbReference type="InterPro" id="IPR021858">
    <property type="entry name" value="Fun_TF"/>
</dbReference>
<organism evidence="3 4">
    <name type="scientific">Bionectria ochroleuca</name>
    <name type="common">Gliocladium roseum</name>
    <dbReference type="NCBI Taxonomy" id="29856"/>
    <lineage>
        <taxon>Eukaryota</taxon>
        <taxon>Fungi</taxon>
        <taxon>Dikarya</taxon>
        <taxon>Ascomycota</taxon>
        <taxon>Pezizomycotina</taxon>
        <taxon>Sordariomycetes</taxon>
        <taxon>Hypocreomycetidae</taxon>
        <taxon>Hypocreales</taxon>
        <taxon>Bionectriaceae</taxon>
        <taxon>Clonostachys</taxon>
    </lineage>
</organism>
<proteinExistence type="predicted"/>
<accession>A0ABY6TZR9</accession>
<dbReference type="PANTHER" id="PTHR37534:SF46">
    <property type="entry name" value="ZN(II)2CYS6 TRANSCRIPTION FACTOR (EUROFUNG)"/>
    <property type="match status" value="1"/>
</dbReference>
<dbReference type="Proteomes" id="UP000766486">
    <property type="component" value="Unassembled WGS sequence"/>
</dbReference>
<reference evidence="3 4" key="1">
    <citation type="submission" date="2019-06" db="EMBL/GenBank/DDBJ databases">
        <authorList>
            <person name="Broberg M."/>
        </authorList>
    </citation>
    <scope>NUCLEOTIDE SEQUENCE [LARGE SCALE GENOMIC DNA]</scope>
</reference>
<evidence type="ECO:0000313" key="4">
    <source>
        <dbReference type="Proteomes" id="UP000766486"/>
    </source>
</evidence>
<dbReference type="EMBL" id="CABFNS010000715">
    <property type="protein sequence ID" value="VUC24185.1"/>
    <property type="molecule type" value="Genomic_DNA"/>
</dbReference>
<comment type="caution">
    <text evidence="3">The sequence shown here is derived from an EMBL/GenBank/DDBJ whole genome shotgun (WGS) entry which is preliminary data.</text>
</comment>
<comment type="subcellular location">
    <subcellularLocation>
        <location evidence="1">Nucleus</location>
    </subcellularLocation>
</comment>
<keyword evidence="4" id="KW-1185">Reference proteome</keyword>
<gene>
    <name evidence="3" type="ORF">CLO192961_LOCUS132740</name>
</gene>
<protein>
    <submittedName>
        <fullName evidence="3">Uncharacterized protein</fullName>
    </submittedName>
</protein>